<dbReference type="EMBL" id="MUJZ01068852">
    <property type="protein sequence ID" value="OTF69783.1"/>
    <property type="molecule type" value="Genomic_DNA"/>
</dbReference>
<organism evidence="1 2">
    <name type="scientific">Euroglyphus maynei</name>
    <name type="common">Mayne's house dust mite</name>
    <dbReference type="NCBI Taxonomy" id="6958"/>
    <lineage>
        <taxon>Eukaryota</taxon>
        <taxon>Metazoa</taxon>
        <taxon>Ecdysozoa</taxon>
        <taxon>Arthropoda</taxon>
        <taxon>Chelicerata</taxon>
        <taxon>Arachnida</taxon>
        <taxon>Acari</taxon>
        <taxon>Acariformes</taxon>
        <taxon>Sarcoptiformes</taxon>
        <taxon>Astigmata</taxon>
        <taxon>Psoroptidia</taxon>
        <taxon>Analgoidea</taxon>
        <taxon>Pyroglyphidae</taxon>
        <taxon>Pyroglyphinae</taxon>
        <taxon>Euroglyphus</taxon>
    </lineage>
</organism>
<name>A0A1Y3AQ84_EURMA</name>
<proteinExistence type="predicted"/>
<comment type="caution">
    <text evidence="1">The sequence shown here is derived from an EMBL/GenBank/DDBJ whole genome shotgun (WGS) entry which is preliminary data.</text>
</comment>
<sequence length="28" mass="3333">MLANLAINYEHCPRQFMVVKSVKPYHKD</sequence>
<evidence type="ECO:0000313" key="2">
    <source>
        <dbReference type="Proteomes" id="UP000194236"/>
    </source>
</evidence>
<accession>A0A1Y3AQ84</accession>
<protein>
    <submittedName>
        <fullName evidence="1">Uncharacterized protein</fullName>
    </submittedName>
</protein>
<evidence type="ECO:0000313" key="1">
    <source>
        <dbReference type="EMBL" id="OTF69783.1"/>
    </source>
</evidence>
<gene>
    <name evidence="1" type="ORF">BLA29_012705</name>
</gene>
<keyword evidence="2" id="KW-1185">Reference proteome</keyword>
<reference evidence="1 2" key="1">
    <citation type="submission" date="2017-03" db="EMBL/GenBank/DDBJ databases">
        <title>Genome Survey of Euroglyphus maynei.</title>
        <authorList>
            <person name="Arlian L.G."/>
            <person name="Morgan M.S."/>
            <person name="Rider S.D."/>
        </authorList>
    </citation>
    <scope>NUCLEOTIDE SEQUENCE [LARGE SCALE GENOMIC DNA]</scope>
    <source>
        <strain evidence="1">Arlian Lab</strain>
        <tissue evidence="1">Whole body</tissue>
    </source>
</reference>
<dbReference type="Proteomes" id="UP000194236">
    <property type="component" value="Unassembled WGS sequence"/>
</dbReference>
<dbReference type="AlphaFoldDB" id="A0A1Y3AQ84"/>